<dbReference type="Proteomes" id="UP000663860">
    <property type="component" value="Unassembled WGS sequence"/>
</dbReference>
<evidence type="ECO:0000313" key="1">
    <source>
        <dbReference type="EMBL" id="CAF1501930.1"/>
    </source>
</evidence>
<proteinExistence type="predicted"/>
<sequence>YLNHEQLHIIGCAIVEFLKLPATKHNVSVWKDALQTQLKRKRSENSDHIEVQQYQLKYARVGSGRPIKKRIGEVVQRDRQKQVKI</sequence>
<feature type="non-terminal residue" evidence="1">
    <location>
        <position position="1"/>
    </location>
</feature>
<accession>A0A815T7M9</accession>
<evidence type="ECO:0000313" key="2">
    <source>
        <dbReference type="Proteomes" id="UP000663860"/>
    </source>
</evidence>
<dbReference type="AlphaFoldDB" id="A0A815T7M9"/>
<comment type="caution">
    <text evidence="1">The sequence shown here is derived from an EMBL/GenBank/DDBJ whole genome shotgun (WGS) entry which is preliminary data.</text>
</comment>
<reference evidence="1" key="1">
    <citation type="submission" date="2021-02" db="EMBL/GenBank/DDBJ databases">
        <authorList>
            <person name="Nowell W R."/>
        </authorList>
    </citation>
    <scope>NUCLEOTIDE SEQUENCE</scope>
</reference>
<gene>
    <name evidence="1" type="ORF">IZO911_LOCUS45052</name>
</gene>
<organism evidence="1 2">
    <name type="scientific">Adineta steineri</name>
    <dbReference type="NCBI Taxonomy" id="433720"/>
    <lineage>
        <taxon>Eukaryota</taxon>
        <taxon>Metazoa</taxon>
        <taxon>Spiralia</taxon>
        <taxon>Gnathifera</taxon>
        <taxon>Rotifera</taxon>
        <taxon>Eurotatoria</taxon>
        <taxon>Bdelloidea</taxon>
        <taxon>Adinetida</taxon>
        <taxon>Adinetidae</taxon>
        <taxon>Adineta</taxon>
    </lineage>
</organism>
<protein>
    <submittedName>
        <fullName evidence="1">Uncharacterized protein</fullName>
    </submittedName>
</protein>
<dbReference type="EMBL" id="CAJNOE010003333">
    <property type="protein sequence ID" value="CAF1501930.1"/>
    <property type="molecule type" value="Genomic_DNA"/>
</dbReference>
<name>A0A815T7M9_9BILA</name>